<feature type="non-terminal residue" evidence="1">
    <location>
        <position position="1"/>
    </location>
</feature>
<dbReference type="OrthoDB" id="3252362at2759"/>
<accession>A0A0D0B7Z7</accession>
<dbReference type="STRING" id="930992.A0A0D0B7Z7"/>
<gene>
    <name evidence="1" type="ORF">CY34DRAFT_88318</name>
</gene>
<dbReference type="AlphaFoldDB" id="A0A0D0B7Z7"/>
<dbReference type="EMBL" id="KN835323">
    <property type="protein sequence ID" value="KIK39908.1"/>
    <property type="molecule type" value="Genomic_DNA"/>
</dbReference>
<organism evidence="1 2">
    <name type="scientific">Suillus luteus UH-Slu-Lm8-n1</name>
    <dbReference type="NCBI Taxonomy" id="930992"/>
    <lineage>
        <taxon>Eukaryota</taxon>
        <taxon>Fungi</taxon>
        <taxon>Dikarya</taxon>
        <taxon>Basidiomycota</taxon>
        <taxon>Agaricomycotina</taxon>
        <taxon>Agaricomycetes</taxon>
        <taxon>Agaricomycetidae</taxon>
        <taxon>Boletales</taxon>
        <taxon>Suillineae</taxon>
        <taxon>Suillaceae</taxon>
        <taxon>Suillus</taxon>
    </lineage>
</organism>
<evidence type="ECO:0000313" key="2">
    <source>
        <dbReference type="Proteomes" id="UP000054485"/>
    </source>
</evidence>
<dbReference type="HOGENOM" id="CLU_2948385_0_0_1"/>
<proteinExistence type="predicted"/>
<evidence type="ECO:0000313" key="1">
    <source>
        <dbReference type="EMBL" id="KIK39908.1"/>
    </source>
</evidence>
<name>A0A0D0B7Z7_9AGAM</name>
<keyword evidence="2" id="KW-1185">Reference proteome</keyword>
<dbReference type="Proteomes" id="UP000054485">
    <property type="component" value="Unassembled WGS sequence"/>
</dbReference>
<reference evidence="2" key="2">
    <citation type="submission" date="2015-01" db="EMBL/GenBank/DDBJ databases">
        <title>Evolutionary Origins and Diversification of the Mycorrhizal Mutualists.</title>
        <authorList>
            <consortium name="DOE Joint Genome Institute"/>
            <consortium name="Mycorrhizal Genomics Consortium"/>
            <person name="Kohler A."/>
            <person name="Kuo A."/>
            <person name="Nagy L.G."/>
            <person name="Floudas D."/>
            <person name="Copeland A."/>
            <person name="Barry K.W."/>
            <person name="Cichocki N."/>
            <person name="Veneault-Fourrey C."/>
            <person name="LaButti K."/>
            <person name="Lindquist E.A."/>
            <person name="Lipzen A."/>
            <person name="Lundell T."/>
            <person name="Morin E."/>
            <person name="Murat C."/>
            <person name="Riley R."/>
            <person name="Ohm R."/>
            <person name="Sun H."/>
            <person name="Tunlid A."/>
            <person name="Henrissat B."/>
            <person name="Grigoriev I.V."/>
            <person name="Hibbett D.S."/>
            <person name="Martin F."/>
        </authorList>
    </citation>
    <scope>NUCLEOTIDE SEQUENCE [LARGE SCALE GENOMIC DNA]</scope>
    <source>
        <strain evidence="2">UH-Slu-Lm8-n1</strain>
    </source>
</reference>
<dbReference type="InParanoid" id="A0A0D0B7Z7"/>
<sequence length="60" mass="7188">FHNNKSIFPDLGIQLNFNLPKLYFFYHYVHTIKMYGTTNDYNTEYTKHLQCSIGSYYIGL</sequence>
<protein>
    <submittedName>
        <fullName evidence="1">Uncharacterized protein</fullName>
    </submittedName>
</protein>
<reference evidence="1 2" key="1">
    <citation type="submission" date="2014-04" db="EMBL/GenBank/DDBJ databases">
        <authorList>
            <consortium name="DOE Joint Genome Institute"/>
            <person name="Kuo A."/>
            <person name="Ruytinx J."/>
            <person name="Rineau F."/>
            <person name="Colpaert J."/>
            <person name="Kohler A."/>
            <person name="Nagy L.G."/>
            <person name="Floudas D."/>
            <person name="Copeland A."/>
            <person name="Barry K.W."/>
            <person name="Cichocki N."/>
            <person name="Veneault-Fourrey C."/>
            <person name="LaButti K."/>
            <person name="Lindquist E.A."/>
            <person name="Lipzen A."/>
            <person name="Lundell T."/>
            <person name="Morin E."/>
            <person name="Murat C."/>
            <person name="Sun H."/>
            <person name="Tunlid A."/>
            <person name="Henrissat B."/>
            <person name="Grigoriev I.V."/>
            <person name="Hibbett D.S."/>
            <person name="Martin F."/>
            <person name="Nordberg H.P."/>
            <person name="Cantor M.N."/>
            <person name="Hua S.X."/>
        </authorList>
    </citation>
    <scope>NUCLEOTIDE SEQUENCE [LARGE SCALE GENOMIC DNA]</scope>
    <source>
        <strain evidence="1 2">UH-Slu-Lm8-n1</strain>
    </source>
</reference>